<keyword evidence="3" id="KW-0274">FAD</keyword>
<comment type="caution">
    <text evidence="7">The sequence shown here is derived from an EMBL/GenBank/DDBJ whole genome shotgun (WGS) entry which is preliminary data.</text>
</comment>
<keyword evidence="6" id="KW-1133">Transmembrane helix</keyword>
<gene>
    <name evidence="7" type="primary">FMO5</name>
    <name evidence="7" type="ORF">LSUE1_G008148</name>
</gene>
<dbReference type="Pfam" id="PF00743">
    <property type="entry name" value="FMO-like"/>
    <property type="match status" value="2"/>
</dbReference>
<evidence type="ECO:0000313" key="8">
    <source>
        <dbReference type="Proteomes" id="UP000469558"/>
    </source>
</evidence>
<comment type="similarity">
    <text evidence="1">Belongs to the FMO family.</text>
</comment>
<keyword evidence="6" id="KW-0472">Membrane</keyword>
<keyword evidence="4" id="KW-0521">NADP</keyword>
<dbReference type="GO" id="GO:0050660">
    <property type="term" value="F:flavin adenine dinucleotide binding"/>
    <property type="evidence" value="ECO:0007669"/>
    <property type="project" value="InterPro"/>
</dbReference>
<dbReference type="AlphaFoldDB" id="A0A8T9BXD3"/>
<keyword evidence="8" id="KW-1185">Reference proteome</keyword>
<dbReference type="PANTHER" id="PTHR23023">
    <property type="entry name" value="DIMETHYLANILINE MONOOXYGENASE"/>
    <property type="match status" value="1"/>
</dbReference>
<dbReference type="EMBL" id="QGMK01001397">
    <property type="protein sequence ID" value="TVY68852.1"/>
    <property type="molecule type" value="Genomic_DNA"/>
</dbReference>
<proteinExistence type="inferred from homology"/>
<dbReference type="Gene3D" id="3.50.50.60">
    <property type="entry name" value="FAD/NAD(P)-binding domain"/>
    <property type="match status" value="1"/>
</dbReference>
<accession>A0A8T9BXD3</accession>
<feature type="transmembrane region" description="Helical" evidence="6">
    <location>
        <begin position="555"/>
        <end position="579"/>
    </location>
</feature>
<dbReference type="PRINTS" id="PR00370">
    <property type="entry name" value="FMOXYGENASE"/>
</dbReference>
<dbReference type="InterPro" id="IPR050346">
    <property type="entry name" value="FMO-like"/>
</dbReference>
<keyword evidence="7" id="KW-0503">Monooxygenase</keyword>
<dbReference type="PIRSF" id="PIRSF000332">
    <property type="entry name" value="FMO"/>
    <property type="match status" value="1"/>
</dbReference>
<evidence type="ECO:0000313" key="7">
    <source>
        <dbReference type="EMBL" id="TVY68852.1"/>
    </source>
</evidence>
<dbReference type="OrthoDB" id="66881at2759"/>
<dbReference type="Proteomes" id="UP000469558">
    <property type="component" value="Unassembled WGS sequence"/>
</dbReference>
<evidence type="ECO:0000256" key="4">
    <source>
        <dbReference type="ARBA" id="ARBA00022857"/>
    </source>
</evidence>
<dbReference type="GO" id="GO:0004499">
    <property type="term" value="F:N,N-dimethylaniline monooxygenase activity"/>
    <property type="evidence" value="ECO:0007669"/>
    <property type="project" value="InterPro"/>
</dbReference>
<evidence type="ECO:0000256" key="1">
    <source>
        <dbReference type="ARBA" id="ARBA00009183"/>
    </source>
</evidence>
<evidence type="ECO:0000256" key="5">
    <source>
        <dbReference type="ARBA" id="ARBA00023002"/>
    </source>
</evidence>
<dbReference type="SUPFAM" id="SSF51905">
    <property type="entry name" value="FAD/NAD(P)-binding domain"/>
    <property type="match status" value="1"/>
</dbReference>
<organism evidence="7 8">
    <name type="scientific">Lachnellula suecica</name>
    <dbReference type="NCBI Taxonomy" id="602035"/>
    <lineage>
        <taxon>Eukaryota</taxon>
        <taxon>Fungi</taxon>
        <taxon>Dikarya</taxon>
        <taxon>Ascomycota</taxon>
        <taxon>Pezizomycotina</taxon>
        <taxon>Leotiomycetes</taxon>
        <taxon>Helotiales</taxon>
        <taxon>Lachnaceae</taxon>
        <taxon>Lachnellula</taxon>
    </lineage>
</organism>
<keyword evidence="2" id="KW-0285">Flavoprotein</keyword>
<keyword evidence="6" id="KW-0812">Transmembrane</keyword>
<protein>
    <submittedName>
        <fullName evidence="7">Dimethylaniline monooxygenase [N-oxide-forming]</fullName>
    </submittedName>
</protein>
<dbReference type="InterPro" id="IPR036188">
    <property type="entry name" value="FAD/NAD-bd_sf"/>
</dbReference>
<sequence length="588" mass="66100">MRVAVIGGGPSGLVTLKYLKTAHEFFPGTELIEAKLFEAENSVGGTFKYRAYEGAELVSSRQLTSFSDFRCSSDTPDFLTAEEYTRYLEDYCKEFDLLRFIHLKTSVTKVEHGEKSGNVVHYLTHGQETQYHCDAVAICSGLHVQPNIPDIDGLENVPMVIHSSDFKEKKQFGVGKDVLIVGSGETGMDLAYMAVTSDTKSVTLSHRDGFHCGLKRAPDPIVFGQKPALRKKPNVPYDVGASSLFDTAYVHPVLRDSPLAWGYWDKFAKWTAWVPTGTSPGYDQWIGGVSPDRYHASRIFFNKSTHAIPYISAPYHPTPSLINKIRASIIDAPIVDTKGCHIDLAPWPQAVDSSGIVHFTETDRPEAQRMKQVICKPDMIIFASGYTQSFPFLTASYPQFGEANIRNIWKERDESVAFIGFVRPSFGAIPPLSELQAQLWILNLLQRLPAPLLKEDHYRLHAHPRARIQYGIDHESYAYQLALDMGSAPSFSQMLDRGLKMTLCWALSANVNPKFRMVGPWKWEGAEGVMMGEVWETVTRRRGPWGHFTMSVLPILYFGILSAFFYVVFGVWEIALFVWKCMMASADY</sequence>
<name>A0A8T9BXD3_9HELO</name>
<evidence type="ECO:0000256" key="2">
    <source>
        <dbReference type="ARBA" id="ARBA00022630"/>
    </source>
</evidence>
<dbReference type="InterPro" id="IPR020946">
    <property type="entry name" value="Flavin_mOase-like"/>
</dbReference>
<dbReference type="GO" id="GO:0050661">
    <property type="term" value="F:NADP binding"/>
    <property type="evidence" value="ECO:0007669"/>
    <property type="project" value="InterPro"/>
</dbReference>
<reference evidence="7 8" key="1">
    <citation type="submission" date="2018-05" db="EMBL/GenBank/DDBJ databases">
        <title>Genome sequencing and assembly of the regulated plant pathogen Lachnellula willkommii and related sister species for the development of diagnostic species identification markers.</title>
        <authorList>
            <person name="Giroux E."/>
            <person name="Bilodeau G."/>
        </authorList>
    </citation>
    <scope>NUCLEOTIDE SEQUENCE [LARGE SCALE GENOMIC DNA]</scope>
    <source>
        <strain evidence="7 8">CBS 268.59</strain>
    </source>
</reference>
<dbReference type="InterPro" id="IPR000960">
    <property type="entry name" value="Flavin_mOase"/>
</dbReference>
<keyword evidence="5" id="KW-0560">Oxidoreductase</keyword>
<evidence type="ECO:0000256" key="6">
    <source>
        <dbReference type="SAM" id="Phobius"/>
    </source>
</evidence>
<evidence type="ECO:0000256" key="3">
    <source>
        <dbReference type="ARBA" id="ARBA00022827"/>
    </source>
</evidence>